<keyword evidence="1" id="KW-1133">Transmembrane helix</keyword>
<dbReference type="EMBL" id="WJNG01000007">
    <property type="protein sequence ID" value="MRH42901.1"/>
    <property type="molecule type" value="Genomic_DNA"/>
</dbReference>
<organism evidence="3 4">
    <name type="scientific">Aquibacillus halophilus</name>
    <dbReference type="NCBI Taxonomy" id="930132"/>
    <lineage>
        <taxon>Bacteria</taxon>
        <taxon>Bacillati</taxon>
        <taxon>Bacillota</taxon>
        <taxon>Bacilli</taxon>
        <taxon>Bacillales</taxon>
        <taxon>Bacillaceae</taxon>
        <taxon>Aquibacillus</taxon>
    </lineage>
</organism>
<reference evidence="3" key="1">
    <citation type="submission" date="2019-11" db="EMBL/GenBank/DDBJ databases">
        <authorList>
            <person name="Li J."/>
        </authorList>
    </citation>
    <scope>NUCLEOTIDE SEQUENCE</scope>
    <source>
        <strain evidence="3">B6B</strain>
    </source>
</reference>
<evidence type="ECO:0000256" key="1">
    <source>
        <dbReference type="SAM" id="Phobius"/>
    </source>
</evidence>
<keyword evidence="4" id="KW-1185">Reference proteome</keyword>
<accession>A0A6A8DGQ9</accession>
<dbReference type="Proteomes" id="UP000799092">
    <property type="component" value="Unassembled WGS sequence"/>
</dbReference>
<keyword evidence="2" id="KW-0732">Signal</keyword>
<dbReference type="AlphaFoldDB" id="A0A6A8DGQ9"/>
<evidence type="ECO:0000313" key="4">
    <source>
        <dbReference type="Proteomes" id="UP000799092"/>
    </source>
</evidence>
<name>A0A6A8DGQ9_9BACI</name>
<comment type="caution">
    <text evidence="3">The sequence shown here is derived from an EMBL/GenBank/DDBJ whole genome shotgun (WGS) entry which is preliminary data.</text>
</comment>
<feature type="signal peptide" evidence="2">
    <location>
        <begin position="1"/>
        <end position="21"/>
    </location>
</feature>
<evidence type="ECO:0000313" key="3">
    <source>
        <dbReference type="EMBL" id="MRH42901.1"/>
    </source>
</evidence>
<evidence type="ECO:0000256" key="2">
    <source>
        <dbReference type="SAM" id="SignalP"/>
    </source>
</evidence>
<feature type="chain" id="PRO_5025636879" evidence="2">
    <location>
        <begin position="22"/>
        <end position="189"/>
    </location>
</feature>
<proteinExistence type="predicted"/>
<keyword evidence="1" id="KW-0812">Transmembrane</keyword>
<keyword evidence="1" id="KW-0472">Membrane</keyword>
<protein>
    <submittedName>
        <fullName evidence="3">Uncharacterized protein</fullName>
    </submittedName>
</protein>
<feature type="transmembrane region" description="Helical" evidence="1">
    <location>
        <begin position="161"/>
        <end position="180"/>
    </location>
</feature>
<dbReference type="OrthoDB" id="2968783at2"/>
<gene>
    <name evidence="3" type="ORF">GH741_09400</name>
</gene>
<dbReference type="RefSeq" id="WP_153736547.1">
    <property type="nucleotide sequence ID" value="NZ_WJNG01000007.1"/>
</dbReference>
<sequence>MSKNIYLFSLLFLFITLSVDAAPDPDEVERIKGNSSLQVEGEVITDKLHSDVEGSYPSQVRKMQLKIKEVTKQPTGLTIGPEDTLSIFYSYVPSWVQLAGGEKMDIIVGDEIEIWLEKYGNSWKPALSGETVNHLVKVEPRKEPIPEPFSNKLKQTVQNNTGYIVLGGIIVLVFYMGLLIRKFMKFRLS</sequence>